<reference evidence="2 3" key="1">
    <citation type="journal article" date="2024" name="G3 (Bethesda)">
        <title>Genome assembly of Hibiscus sabdariffa L. provides insights into metabolisms of medicinal natural products.</title>
        <authorList>
            <person name="Kim T."/>
        </authorList>
    </citation>
    <scope>NUCLEOTIDE SEQUENCE [LARGE SCALE GENOMIC DNA]</scope>
    <source>
        <strain evidence="2">TK-2024</strain>
        <tissue evidence="2">Old leaves</tissue>
    </source>
</reference>
<sequence length="69" mass="8193">MEEIQHQVERVKLGNQRLGGFEIRVRMWRCLWRISHDIGIMVGKGQPKLRTLKNKDNHRSLASKLNKRT</sequence>
<evidence type="ECO:0000313" key="2">
    <source>
        <dbReference type="EMBL" id="KAK9004657.1"/>
    </source>
</evidence>
<evidence type="ECO:0000256" key="1">
    <source>
        <dbReference type="SAM" id="MobiDB-lite"/>
    </source>
</evidence>
<organism evidence="2 3">
    <name type="scientific">Hibiscus sabdariffa</name>
    <name type="common">roselle</name>
    <dbReference type="NCBI Taxonomy" id="183260"/>
    <lineage>
        <taxon>Eukaryota</taxon>
        <taxon>Viridiplantae</taxon>
        <taxon>Streptophyta</taxon>
        <taxon>Embryophyta</taxon>
        <taxon>Tracheophyta</taxon>
        <taxon>Spermatophyta</taxon>
        <taxon>Magnoliopsida</taxon>
        <taxon>eudicotyledons</taxon>
        <taxon>Gunneridae</taxon>
        <taxon>Pentapetalae</taxon>
        <taxon>rosids</taxon>
        <taxon>malvids</taxon>
        <taxon>Malvales</taxon>
        <taxon>Malvaceae</taxon>
        <taxon>Malvoideae</taxon>
        <taxon>Hibiscus</taxon>
    </lineage>
</organism>
<dbReference type="Proteomes" id="UP001396334">
    <property type="component" value="Unassembled WGS sequence"/>
</dbReference>
<dbReference type="EMBL" id="JBBPBN010000030">
    <property type="protein sequence ID" value="KAK9004657.1"/>
    <property type="molecule type" value="Genomic_DNA"/>
</dbReference>
<protein>
    <submittedName>
        <fullName evidence="2">Uncharacterized protein</fullName>
    </submittedName>
</protein>
<proteinExistence type="predicted"/>
<accession>A0ABR2QW40</accession>
<evidence type="ECO:0000313" key="3">
    <source>
        <dbReference type="Proteomes" id="UP001396334"/>
    </source>
</evidence>
<gene>
    <name evidence="2" type="ORF">V6N11_042117</name>
</gene>
<feature type="region of interest" description="Disordered" evidence="1">
    <location>
        <begin position="49"/>
        <end position="69"/>
    </location>
</feature>
<keyword evidence="3" id="KW-1185">Reference proteome</keyword>
<name>A0ABR2QW40_9ROSI</name>
<comment type="caution">
    <text evidence="2">The sequence shown here is derived from an EMBL/GenBank/DDBJ whole genome shotgun (WGS) entry which is preliminary data.</text>
</comment>